<keyword evidence="14" id="KW-1185">Reference proteome</keyword>
<evidence type="ECO:0000313" key="13">
    <source>
        <dbReference type="EMBL" id="MBB5792191.1"/>
    </source>
</evidence>
<dbReference type="InterPro" id="IPR057326">
    <property type="entry name" value="KR_dom"/>
</dbReference>
<proteinExistence type="predicted"/>
<dbReference type="InterPro" id="IPR016039">
    <property type="entry name" value="Thiolase-like"/>
</dbReference>
<dbReference type="EMBL" id="JACHNE010000001">
    <property type="protein sequence ID" value="MBB5792191.1"/>
    <property type="molecule type" value="Genomic_DNA"/>
</dbReference>
<keyword evidence="6" id="KW-0511">Multifunctional enzyme</keyword>
<dbReference type="InterPro" id="IPR018201">
    <property type="entry name" value="Ketoacyl_synth_AS"/>
</dbReference>
<dbReference type="InterPro" id="IPR020807">
    <property type="entry name" value="PKS_DH"/>
</dbReference>
<keyword evidence="2" id="KW-0596">Phosphopantetheine</keyword>
<dbReference type="InterPro" id="IPR036736">
    <property type="entry name" value="ACP-like_sf"/>
</dbReference>
<feature type="region of interest" description="C-terminal hotdog fold" evidence="8">
    <location>
        <begin position="967"/>
        <end position="1114"/>
    </location>
</feature>
<feature type="domain" description="PKS/mFAS DH" evidence="12">
    <location>
        <begin position="828"/>
        <end position="1114"/>
    </location>
</feature>
<dbReference type="Pfam" id="PF21089">
    <property type="entry name" value="PKS_DH_N"/>
    <property type="match status" value="1"/>
</dbReference>
<dbReference type="InterPro" id="IPR042104">
    <property type="entry name" value="PKS_dehydratase_sf"/>
</dbReference>
<keyword evidence="5" id="KW-0045">Antibiotic biosynthesis</keyword>
<dbReference type="InterPro" id="IPR050091">
    <property type="entry name" value="PKS_NRPS_Biosynth_Enz"/>
</dbReference>
<dbReference type="InterPro" id="IPR014031">
    <property type="entry name" value="Ketoacyl_synth_C"/>
</dbReference>
<dbReference type="Gene3D" id="3.10.129.110">
    <property type="entry name" value="Polyketide synthase dehydratase"/>
    <property type="match status" value="1"/>
</dbReference>
<dbReference type="PROSITE" id="PS50075">
    <property type="entry name" value="CARRIER"/>
    <property type="match status" value="1"/>
</dbReference>
<evidence type="ECO:0000259" key="10">
    <source>
        <dbReference type="PROSITE" id="PS50075"/>
    </source>
</evidence>
<dbReference type="Gene3D" id="3.40.47.10">
    <property type="match status" value="1"/>
</dbReference>
<dbReference type="GO" id="GO:0004315">
    <property type="term" value="F:3-oxoacyl-[acyl-carrier-protein] synthase activity"/>
    <property type="evidence" value="ECO:0007669"/>
    <property type="project" value="InterPro"/>
</dbReference>
<dbReference type="SMART" id="SM00823">
    <property type="entry name" value="PKS_PP"/>
    <property type="match status" value="1"/>
</dbReference>
<dbReference type="InterPro" id="IPR020806">
    <property type="entry name" value="PKS_PP-bd"/>
</dbReference>
<protein>
    <submittedName>
        <fullName evidence="13">Acyl transferase domain-containing protein</fullName>
    </submittedName>
</protein>
<dbReference type="SUPFAM" id="SSF52151">
    <property type="entry name" value="FabD/lysophospholipase-like"/>
    <property type="match status" value="1"/>
</dbReference>
<keyword evidence="3" id="KW-0597">Phosphoprotein</keyword>
<accession>A0A7W9LQB5</accession>
<dbReference type="CDD" id="cd00833">
    <property type="entry name" value="PKS"/>
    <property type="match status" value="1"/>
</dbReference>
<evidence type="ECO:0000256" key="8">
    <source>
        <dbReference type="PROSITE-ProRule" id="PRU01363"/>
    </source>
</evidence>
<dbReference type="Gene3D" id="3.30.70.3290">
    <property type="match status" value="2"/>
</dbReference>
<dbReference type="InterPro" id="IPR049551">
    <property type="entry name" value="PKS_DH_C"/>
</dbReference>
<dbReference type="Pfam" id="PF00698">
    <property type="entry name" value="Acyl_transf_1"/>
    <property type="match status" value="1"/>
</dbReference>
<feature type="active site" description="Proton donor; for dehydratase activity" evidence="8">
    <location>
        <position position="1028"/>
    </location>
</feature>
<dbReference type="InterPro" id="IPR020841">
    <property type="entry name" value="PKS_Beta-ketoAc_synthase_dom"/>
</dbReference>
<dbReference type="SMART" id="SM00827">
    <property type="entry name" value="PKS_AT"/>
    <property type="match status" value="1"/>
</dbReference>
<name>A0A7W9LQB5_9ACTN</name>
<keyword evidence="4 13" id="KW-0808">Transferase</keyword>
<dbReference type="Pfam" id="PF16197">
    <property type="entry name" value="KAsynt_C_assoc"/>
    <property type="match status" value="1"/>
</dbReference>
<dbReference type="Pfam" id="PF08659">
    <property type="entry name" value="KR"/>
    <property type="match status" value="1"/>
</dbReference>
<dbReference type="InterPro" id="IPR049900">
    <property type="entry name" value="PKS_mFAS_DH"/>
</dbReference>
<evidence type="ECO:0000256" key="1">
    <source>
        <dbReference type="ARBA" id="ARBA00004792"/>
    </source>
</evidence>
<feature type="active site" description="Proton acceptor; for dehydratase activity" evidence="8">
    <location>
        <position position="860"/>
    </location>
</feature>
<dbReference type="Pfam" id="PF00550">
    <property type="entry name" value="PP-binding"/>
    <property type="match status" value="1"/>
</dbReference>
<feature type="region of interest" description="N-terminal hotdog fold" evidence="8">
    <location>
        <begin position="828"/>
        <end position="952"/>
    </location>
</feature>
<dbReference type="GO" id="GO:0031177">
    <property type="term" value="F:phosphopantetheine binding"/>
    <property type="evidence" value="ECO:0007669"/>
    <property type="project" value="InterPro"/>
</dbReference>
<dbReference type="InterPro" id="IPR032821">
    <property type="entry name" value="PKS_assoc"/>
</dbReference>
<feature type="domain" description="Ketosynthase family 3 (KS3)" evidence="11">
    <location>
        <begin position="45"/>
        <end position="470"/>
    </location>
</feature>
<feature type="region of interest" description="Disordered" evidence="9">
    <location>
        <begin position="1738"/>
        <end position="1792"/>
    </location>
</feature>
<dbReference type="Gene3D" id="3.40.50.720">
    <property type="entry name" value="NAD(P)-binding Rossmann-like Domain"/>
    <property type="match status" value="1"/>
</dbReference>
<dbReference type="CDD" id="cd08956">
    <property type="entry name" value="KR_3_FAS_SDR_x"/>
    <property type="match status" value="1"/>
</dbReference>
<dbReference type="SMART" id="SM00822">
    <property type="entry name" value="PKS_KR"/>
    <property type="match status" value="1"/>
</dbReference>
<evidence type="ECO:0000256" key="9">
    <source>
        <dbReference type="SAM" id="MobiDB-lite"/>
    </source>
</evidence>
<feature type="compositionally biased region" description="Polar residues" evidence="9">
    <location>
        <begin position="1777"/>
        <end position="1792"/>
    </location>
</feature>
<dbReference type="GO" id="GO:0004312">
    <property type="term" value="F:fatty acid synthase activity"/>
    <property type="evidence" value="ECO:0007669"/>
    <property type="project" value="TreeGrafter"/>
</dbReference>
<organism evidence="13 14">
    <name type="scientific">Streptomyces caelestis</name>
    <dbReference type="NCBI Taxonomy" id="36816"/>
    <lineage>
        <taxon>Bacteria</taxon>
        <taxon>Bacillati</taxon>
        <taxon>Actinomycetota</taxon>
        <taxon>Actinomycetes</taxon>
        <taxon>Kitasatosporales</taxon>
        <taxon>Streptomycetaceae</taxon>
        <taxon>Streptomyces</taxon>
    </lineage>
</organism>
<dbReference type="InterPro" id="IPR014043">
    <property type="entry name" value="Acyl_transferase_dom"/>
</dbReference>
<evidence type="ECO:0000256" key="5">
    <source>
        <dbReference type="ARBA" id="ARBA00023194"/>
    </source>
</evidence>
<dbReference type="RefSeq" id="WP_184979684.1">
    <property type="nucleotide sequence ID" value="NZ_JACHNE010000001.1"/>
</dbReference>
<dbReference type="InterPro" id="IPR014030">
    <property type="entry name" value="Ketoacyl_synth_N"/>
</dbReference>
<dbReference type="PROSITE" id="PS00606">
    <property type="entry name" value="KS3_1"/>
    <property type="match status" value="1"/>
</dbReference>
<dbReference type="Gene3D" id="1.10.1200.10">
    <property type="entry name" value="ACP-like"/>
    <property type="match status" value="1"/>
</dbReference>
<evidence type="ECO:0000313" key="14">
    <source>
        <dbReference type="Proteomes" id="UP000590647"/>
    </source>
</evidence>
<dbReference type="SMART" id="SM01294">
    <property type="entry name" value="PKS_PP_betabranch"/>
    <property type="match status" value="1"/>
</dbReference>
<evidence type="ECO:0000256" key="3">
    <source>
        <dbReference type="ARBA" id="ARBA00022553"/>
    </source>
</evidence>
<dbReference type="InterPro" id="IPR016035">
    <property type="entry name" value="Acyl_Trfase/lysoPLipase"/>
</dbReference>
<dbReference type="InterPro" id="IPR036291">
    <property type="entry name" value="NAD(P)-bd_dom_sf"/>
</dbReference>
<evidence type="ECO:0000256" key="7">
    <source>
        <dbReference type="ARBA" id="ARBA00023315"/>
    </source>
</evidence>
<gene>
    <name evidence="13" type="ORF">HDA41_000155</name>
</gene>
<dbReference type="Proteomes" id="UP000590647">
    <property type="component" value="Unassembled WGS sequence"/>
</dbReference>
<comment type="caution">
    <text evidence="13">The sequence shown here is derived from an EMBL/GenBank/DDBJ whole genome shotgun (WGS) entry which is preliminary data.</text>
</comment>
<reference evidence="13 14" key="1">
    <citation type="submission" date="2020-08" db="EMBL/GenBank/DDBJ databases">
        <title>Sequencing the genomes of 1000 actinobacteria strains.</title>
        <authorList>
            <person name="Klenk H.-P."/>
        </authorList>
    </citation>
    <scope>NUCLEOTIDE SEQUENCE [LARGE SCALE GENOMIC DNA]</scope>
    <source>
        <strain evidence="13 14">DSM 40084</strain>
    </source>
</reference>
<evidence type="ECO:0000259" key="12">
    <source>
        <dbReference type="PROSITE" id="PS52019"/>
    </source>
</evidence>
<dbReference type="InterPro" id="IPR001227">
    <property type="entry name" value="Ac_transferase_dom_sf"/>
</dbReference>
<dbReference type="Gene3D" id="3.40.366.10">
    <property type="entry name" value="Malonyl-Coenzyme A Acyl Carrier Protein, domain 2"/>
    <property type="match status" value="2"/>
</dbReference>
<evidence type="ECO:0000259" key="11">
    <source>
        <dbReference type="PROSITE" id="PS52004"/>
    </source>
</evidence>
<dbReference type="SMART" id="SM00826">
    <property type="entry name" value="PKS_DH"/>
    <property type="match status" value="1"/>
</dbReference>
<dbReference type="InterPro" id="IPR013968">
    <property type="entry name" value="PKS_KR"/>
</dbReference>
<keyword evidence="7" id="KW-0012">Acyltransferase</keyword>
<dbReference type="GO" id="GO:0006633">
    <property type="term" value="P:fatty acid biosynthetic process"/>
    <property type="evidence" value="ECO:0007669"/>
    <property type="project" value="InterPro"/>
</dbReference>
<dbReference type="PROSITE" id="PS52019">
    <property type="entry name" value="PKS_MFAS_DH"/>
    <property type="match status" value="1"/>
</dbReference>
<dbReference type="PANTHER" id="PTHR43775:SF51">
    <property type="entry name" value="INACTIVE PHENOLPHTHIOCEROL SYNTHESIS POLYKETIDE SYNTHASE TYPE I PKS1-RELATED"/>
    <property type="match status" value="1"/>
</dbReference>
<dbReference type="FunFam" id="1.10.1200.10:FF:000007">
    <property type="entry name" value="Probable polyketide synthase pks17"/>
    <property type="match status" value="1"/>
</dbReference>
<sequence length="1792" mass="186319">MTSGAKNGTADAATGDSRVVDTLKRLTVDLRHTRQRLRDVEESAREPIAIVGMACRLPGGAESPEDLWQLVAEGRDVISPLPTDRGWDEDLYDPDPARHGTVYVREGGFLDDPAAFDAAFFGMSTREALATDPQQRLLLETSWEAVERAGIDPASLRGSRTGVFAGIICQDYAARLRNSPNEFEGHLGNGSTGSVASGRVAYTLGLEGPAISIDTACSSSLVALHEAAQALRAGECDLALAGGVTVIASPLWLVQFSRQRGLAPDARCKPFAAAADGTSLGEGAGILLLERLSDARRNGRRVLAVIRGSAVNQDGASSGLTAPSGPAQHRVIRQALDRAGLSPADVDAVEAHGTGTKLGDPVEAQALISAYGQDRPADRPLWLGSVKSNIGHPQAAAGVAGVIKIVKAMEHGVLPGTLHVDAPTPQVDWSAGAVELLAEARDWPDTGRPRRAGVSSFGVSGTNAHVILEQPEHSAVSESPAEAEQAWTWPGGVPRSLPWVLSGRSGDALRAQAERLAAHVTEHPELTPREVGVGLALGRSVFEHRAVVLGADRAELLAGLTALAEGRPAPGTFHGRVTSDSRTVLVLSDHGLAQDIDWAARLVLTSPVFSRRLAHCQRALAEVGDHALRGGAFPGSEPSVRWAVLVALAWVWEEYGVRPAAVVGEGVGEIAAACVSGAISLEEGARAAARGTGMQADGGRIPLLGTSSTPLDDAARTLSARGHALFVEVGAASAVAPRLTAALEGHTARVVLSPVGGASGADGLLPELARLHVCDTTVAWPAAFPDGSLTGRLPADLPTYAFQRRRYWLDDRPRTLDAAAAGLAPADHPLLGATVELPEDGGLLFTGRLSTTAQPWLADHVVAGSVLLPGTAVLELARWAGAYAGCDRVAELTLHSPLELSAGSRASRAIRLRLTDADATGRRRLTLSSRPGPGEPWTRHATGTLDADGADAAARRSDLVTWPPADARGVDVDGFHRRAQEHGIVYGPAFRGLRAVWRRGDEVFAEVVLPEGTQAEAGRYGVHPALLDAALQAWYGAHPEALERRLVPYAWHGVTTGATGPSALRVRVAPVDGPAPGANDTGTSVSMEVADAAGVPVAAVAALRLRPLSRGPAGTADAGVLLRTRWMPYAGSGLPGDARMVAALGEPDALPVTIGARYADLAALGSALAAGAPAPDVVLLPVTADVDGSDVPGAVRAATAGVLAALRSWLAEPVPAASRLVAVVRERNGEAALVDDAVRGLVRTARTEHPRRFGLLSLADGEAPTPEVLTQALRAVREEPEVAVREGALWVPRLVEVAEARHERDGETPARAVDPHGTVLITGGTGTLGGLVARRLAARGARHLVLAGRRGEAAPGAAELTAELTARGAEVTVMACDVADADAVAAVLDGVPEEHPLTVVVHAAGVTDDGALTSLTDDRLGTVLRPKVDAAWHLHTLTRGLELAEFVTFSSSSGTFGAAGQANYAAANVFLDALARHRRAQGLPGLSLAWGPWAEHSALTGDLTEADWARIGRDGARPLDTGDALALFDTARLISEAVEEPVLVPVRIDLAQAQQRKAAGRLLPLLRSLVDGPETAPAAALGAERQPGTGTEVTDRAPASSYAERVRAMPEAERRRALLDLVRTHTAMALGEGTAEDIAPDRGFTDLGVDSLAGLGLQEKLLEATGVDLPSTVVFDHPTVAALADHLCAQLGGAADDAVSAGPALAEVDRLEAFLASFAETAGSEARETVTHRLRDLVSRWPGGTGPDDHAGTDDGGPQPSNLASASDDELFEVLQQMRSAGSGTPSNHQRL</sequence>
<feature type="domain" description="Carrier" evidence="10">
    <location>
        <begin position="1616"/>
        <end position="1691"/>
    </location>
</feature>
<comment type="pathway">
    <text evidence="1">Antibiotic biosynthesis.</text>
</comment>
<evidence type="ECO:0000256" key="6">
    <source>
        <dbReference type="ARBA" id="ARBA00023268"/>
    </source>
</evidence>
<dbReference type="Pfam" id="PF00109">
    <property type="entry name" value="ketoacyl-synt"/>
    <property type="match status" value="1"/>
</dbReference>
<dbReference type="PROSITE" id="PS52004">
    <property type="entry name" value="KS3_2"/>
    <property type="match status" value="1"/>
</dbReference>
<dbReference type="InterPro" id="IPR049552">
    <property type="entry name" value="PKS_DH_N"/>
</dbReference>
<dbReference type="SUPFAM" id="SSF47336">
    <property type="entry name" value="ACP-like"/>
    <property type="match status" value="1"/>
</dbReference>
<evidence type="ECO:0000256" key="2">
    <source>
        <dbReference type="ARBA" id="ARBA00022450"/>
    </source>
</evidence>
<evidence type="ECO:0000256" key="4">
    <source>
        <dbReference type="ARBA" id="ARBA00022679"/>
    </source>
</evidence>
<dbReference type="SUPFAM" id="SSF53901">
    <property type="entry name" value="Thiolase-like"/>
    <property type="match status" value="1"/>
</dbReference>
<dbReference type="Pfam" id="PF14765">
    <property type="entry name" value="PS-DH"/>
    <property type="match status" value="1"/>
</dbReference>
<feature type="region of interest" description="Disordered" evidence="9">
    <location>
        <begin position="1579"/>
        <end position="1607"/>
    </location>
</feature>
<dbReference type="FunFam" id="3.40.47.10:FF:000019">
    <property type="entry name" value="Polyketide synthase type I"/>
    <property type="match status" value="1"/>
</dbReference>
<dbReference type="InterPro" id="IPR009081">
    <property type="entry name" value="PP-bd_ACP"/>
</dbReference>
<dbReference type="SUPFAM" id="SSF51735">
    <property type="entry name" value="NAD(P)-binding Rossmann-fold domains"/>
    <property type="match status" value="2"/>
</dbReference>
<dbReference type="GO" id="GO:0033068">
    <property type="term" value="P:macrolide biosynthetic process"/>
    <property type="evidence" value="ECO:0007669"/>
    <property type="project" value="UniProtKB-ARBA"/>
</dbReference>
<dbReference type="PANTHER" id="PTHR43775">
    <property type="entry name" value="FATTY ACID SYNTHASE"/>
    <property type="match status" value="1"/>
</dbReference>
<dbReference type="Pfam" id="PF02801">
    <property type="entry name" value="Ketoacyl-synt_C"/>
    <property type="match status" value="1"/>
</dbReference>
<dbReference type="SMART" id="SM00825">
    <property type="entry name" value="PKS_KS"/>
    <property type="match status" value="1"/>
</dbReference>